<proteinExistence type="predicted"/>
<dbReference type="InterPro" id="IPR023346">
    <property type="entry name" value="Lysozyme-like_dom_sf"/>
</dbReference>
<keyword evidence="3" id="KW-1185">Reference proteome</keyword>
<dbReference type="AlphaFoldDB" id="A0AAE3VY62"/>
<protein>
    <recommendedName>
        <fullName evidence="4">Lytic transglycosylase domain-containing protein</fullName>
    </recommendedName>
</protein>
<gene>
    <name evidence="2" type="ORF">J2S42_002121</name>
</gene>
<accession>A0AAE3VY62</accession>
<dbReference type="EMBL" id="JAUSUZ010000001">
    <property type="protein sequence ID" value="MDQ0365452.1"/>
    <property type="molecule type" value="Genomic_DNA"/>
</dbReference>
<comment type="caution">
    <text evidence="2">The sequence shown here is derived from an EMBL/GenBank/DDBJ whole genome shotgun (WGS) entry which is preliminary data.</text>
</comment>
<organism evidence="2 3">
    <name type="scientific">Catenuloplanes indicus</name>
    <dbReference type="NCBI Taxonomy" id="137267"/>
    <lineage>
        <taxon>Bacteria</taxon>
        <taxon>Bacillati</taxon>
        <taxon>Actinomycetota</taxon>
        <taxon>Actinomycetes</taxon>
        <taxon>Micromonosporales</taxon>
        <taxon>Micromonosporaceae</taxon>
        <taxon>Catenuloplanes</taxon>
    </lineage>
</organism>
<dbReference type="Proteomes" id="UP001240236">
    <property type="component" value="Unassembled WGS sequence"/>
</dbReference>
<sequence length="232" mass="24444">MKSLVGKSAAVAMLIAGVGGGAYLHQDRAQAEDSAAAQAAWEANRAEELYVKDRHKEYTELAAGLHQSERAAAKRAAAMAEEQAKRARAANDAVSRRKAEAEAEAAAAQAARDKANAAIKPYDGPVPSSCASYSGHRKTGCSVMVGQGFDVSEFGCLDTLWTRESGWNPKAANPTTPAYGIPQANPGSKMASVADDWETNPATQVIWGLGYIKGRYGTPCAALEHSNAAGWY</sequence>
<evidence type="ECO:0000256" key="1">
    <source>
        <dbReference type="SAM" id="Coils"/>
    </source>
</evidence>
<evidence type="ECO:0008006" key="4">
    <source>
        <dbReference type="Google" id="ProtNLM"/>
    </source>
</evidence>
<dbReference type="SUPFAM" id="SSF53955">
    <property type="entry name" value="Lysozyme-like"/>
    <property type="match status" value="1"/>
</dbReference>
<evidence type="ECO:0000313" key="3">
    <source>
        <dbReference type="Proteomes" id="UP001240236"/>
    </source>
</evidence>
<name>A0AAE3VY62_9ACTN</name>
<keyword evidence="1" id="KW-0175">Coiled coil</keyword>
<reference evidence="2 3" key="1">
    <citation type="submission" date="2023-07" db="EMBL/GenBank/DDBJ databases">
        <title>Sequencing the genomes of 1000 actinobacteria strains.</title>
        <authorList>
            <person name="Klenk H.-P."/>
        </authorList>
    </citation>
    <scope>NUCLEOTIDE SEQUENCE [LARGE SCALE GENOMIC DNA]</scope>
    <source>
        <strain evidence="2 3">DSM 44709</strain>
    </source>
</reference>
<evidence type="ECO:0000313" key="2">
    <source>
        <dbReference type="EMBL" id="MDQ0365452.1"/>
    </source>
</evidence>
<feature type="coiled-coil region" evidence="1">
    <location>
        <begin position="70"/>
        <end position="118"/>
    </location>
</feature>